<feature type="transmembrane region" description="Helical" evidence="26">
    <location>
        <begin position="33"/>
        <end position="60"/>
    </location>
</feature>
<dbReference type="GO" id="GO:0046942">
    <property type="term" value="P:carboxylic acid transport"/>
    <property type="evidence" value="ECO:0007669"/>
    <property type="project" value="UniProtKB-ARBA"/>
</dbReference>
<dbReference type="GO" id="GO:0006820">
    <property type="term" value="P:monoatomic anion transport"/>
    <property type="evidence" value="ECO:0007669"/>
    <property type="project" value="TreeGrafter"/>
</dbReference>
<evidence type="ECO:0000256" key="22">
    <source>
        <dbReference type="ARBA" id="ARBA00069713"/>
    </source>
</evidence>
<comment type="caution">
    <text evidence="28">The sequence shown here is derived from an EMBL/GenBank/DDBJ whole genome shotgun (WGS) entry which is preliminary data.</text>
</comment>
<comment type="catalytic activity">
    <reaction evidence="18">
        <text>N-acetyl-L-aspartyl-L-glutamate(out) = N-acetyl-L-aspartyl-L-glutamate(in)</text>
        <dbReference type="Rhea" id="RHEA:72599"/>
        <dbReference type="ChEBI" id="CHEBI:76931"/>
    </reaction>
    <physiologicalReaction direction="left-to-right" evidence="18">
        <dbReference type="Rhea" id="RHEA:72600"/>
    </physiologicalReaction>
</comment>
<comment type="catalytic activity">
    <reaction evidence="16">
        <text>L-aspartate(out) = L-aspartate(in)</text>
        <dbReference type="Rhea" id="RHEA:66332"/>
        <dbReference type="ChEBI" id="CHEBI:29991"/>
    </reaction>
    <physiologicalReaction direction="left-to-right" evidence="16">
        <dbReference type="Rhea" id="RHEA:66333"/>
    </physiologicalReaction>
</comment>
<protein>
    <recommendedName>
        <fullName evidence="22">Sialin</fullName>
    </recommendedName>
    <alternativeName>
        <fullName evidence="25">H(+)/nitrate cotransporter</fullName>
    </alternativeName>
    <alternativeName>
        <fullName evidence="23">H(+)/sialic acid cotransporter</fullName>
    </alternativeName>
    <alternativeName>
        <fullName evidence="24">Vesicular excitatory amino acid transporter</fullName>
    </alternativeName>
</protein>
<name>A0A7I8VU41_9ANNE</name>
<dbReference type="InterPro" id="IPR011701">
    <property type="entry name" value="MFS"/>
</dbReference>
<dbReference type="FunFam" id="1.20.1250.20:FF:000003">
    <property type="entry name" value="Solute carrier family 17 member 3"/>
    <property type="match status" value="1"/>
</dbReference>
<keyword evidence="7 26" id="KW-0812">Transmembrane</keyword>
<evidence type="ECO:0000313" key="28">
    <source>
        <dbReference type="EMBL" id="CAD5119812.1"/>
    </source>
</evidence>
<evidence type="ECO:0000256" key="1">
    <source>
        <dbReference type="ARBA" id="ARBA00004432"/>
    </source>
</evidence>
<evidence type="ECO:0000256" key="12">
    <source>
        <dbReference type="ARBA" id="ARBA00023180"/>
    </source>
</evidence>
<feature type="transmembrane region" description="Helical" evidence="26">
    <location>
        <begin position="187"/>
        <end position="209"/>
    </location>
</feature>
<dbReference type="GO" id="GO:0016324">
    <property type="term" value="C:apical plasma membrane"/>
    <property type="evidence" value="ECO:0007669"/>
    <property type="project" value="TreeGrafter"/>
</dbReference>
<feature type="transmembrane region" description="Helical" evidence="26">
    <location>
        <begin position="358"/>
        <end position="378"/>
    </location>
</feature>
<feature type="transmembrane region" description="Helical" evidence="26">
    <location>
        <begin position="221"/>
        <end position="241"/>
    </location>
</feature>
<feature type="transmembrane region" description="Helical" evidence="26">
    <location>
        <begin position="384"/>
        <end position="403"/>
    </location>
</feature>
<keyword evidence="8" id="KW-0769">Symport</keyword>
<reference evidence="28 29" key="1">
    <citation type="submission" date="2020-08" db="EMBL/GenBank/DDBJ databases">
        <authorList>
            <person name="Hejnol A."/>
        </authorList>
    </citation>
    <scope>NUCLEOTIDE SEQUENCE [LARGE SCALE GENOMIC DNA]</scope>
</reference>
<feature type="transmembrane region" description="Helical" evidence="26">
    <location>
        <begin position="278"/>
        <end position="302"/>
    </location>
</feature>
<evidence type="ECO:0000256" key="3">
    <source>
        <dbReference type="ARBA" id="ARBA00004638"/>
    </source>
</evidence>
<evidence type="ECO:0000256" key="26">
    <source>
        <dbReference type="SAM" id="Phobius"/>
    </source>
</evidence>
<keyword evidence="14" id="KW-0968">Cytoplasmic vesicle</keyword>
<comment type="catalytic activity">
    <reaction evidence="20">
        <text>D-glucuronate(out) + H(+)(out) = D-glucuronate(in) + H(+)(in)</text>
        <dbReference type="Rhea" id="RHEA:72591"/>
        <dbReference type="ChEBI" id="CHEBI:15378"/>
        <dbReference type="ChEBI" id="CHEBI:58720"/>
    </reaction>
    <physiologicalReaction direction="left-to-right" evidence="20">
        <dbReference type="Rhea" id="RHEA:72592"/>
    </physiologicalReaction>
</comment>
<proteinExistence type="predicted"/>
<keyword evidence="6" id="KW-1003">Cell membrane</keyword>
<evidence type="ECO:0000256" key="15">
    <source>
        <dbReference type="ARBA" id="ARBA00050101"/>
    </source>
</evidence>
<keyword evidence="12" id="KW-0325">Glycoprotein</keyword>
<evidence type="ECO:0000256" key="17">
    <source>
        <dbReference type="ARBA" id="ARBA00050625"/>
    </source>
</evidence>
<comment type="subcellular location">
    <subcellularLocation>
        <location evidence="2">Basolateral cell membrane</location>
        <topology evidence="2">Multi-pass membrane protein</topology>
    </subcellularLocation>
    <subcellularLocation>
        <location evidence="3">Cytoplasmic vesicle</location>
        <location evidence="3">Secretory vesicle membrane</location>
        <topology evidence="3">Multi-pass membrane protein</topology>
    </subcellularLocation>
    <subcellularLocation>
        <location evidence="1">Cytoplasmic vesicle</location>
        <location evidence="1">Secretory vesicle</location>
        <location evidence="1">Synaptic vesicle membrane</location>
    </subcellularLocation>
    <subcellularLocation>
        <location evidence="4">Lysosome membrane</location>
    </subcellularLocation>
</comment>
<keyword evidence="10" id="KW-0770">Synapse</keyword>
<keyword evidence="29" id="KW-1185">Reference proteome</keyword>
<dbReference type="PANTHER" id="PTHR11662">
    <property type="entry name" value="SOLUTE CARRIER FAMILY 17"/>
    <property type="match status" value="1"/>
</dbReference>
<evidence type="ECO:0000256" key="5">
    <source>
        <dbReference type="ARBA" id="ARBA00022448"/>
    </source>
</evidence>
<comment type="catalytic activity">
    <reaction evidence="19">
        <text>L-glutamate(out) = L-glutamate(in)</text>
        <dbReference type="Rhea" id="RHEA:66336"/>
        <dbReference type="ChEBI" id="CHEBI:29985"/>
    </reaction>
    <physiologicalReaction direction="left-to-right" evidence="19">
        <dbReference type="Rhea" id="RHEA:66337"/>
    </physiologicalReaction>
</comment>
<accession>A0A7I8VU41</accession>
<gene>
    <name evidence="28" type="ORF">DGYR_LOCUS7999</name>
</gene>
<feature type="transmembrane region" description="Helical" evidence="26">
    <location>
        <begin position="410"/>
        <end position="433"/>
    </location>
</feature>
<dbReference type="OrthoDB" id="2985014at2759"/>
<keyword evidence="5" id="KW-0813">Transport</keyword>
<dbReference type="Pfam" id="PF07690">
    <property type="entry name" value="MFS_1"/>
    <property type="match status" value="1"/>
</dbReference>
<dbReference type="GO" id="GO:0016323">
    <property type="term" value="C:basolateral plasma membrane"/>
    <property type="evidence" value="ECO:0007669"/>
    <property type="project" value="UniProtKB-SubCell"/>
</dbReference>
<keyword evidence="11 26" id="KW-0472">Membrane</keyword>
<evidence type="ECO:0000256" key="18">
    <source>
        <dbReference type="ARBA" id="ARBA00051403"/>
    </source>
</evidence>
<evidence type="ECO:0000256" key="16">
    <source>
        <dbReference type="ARBA" id="ARBA00050554"/>
    </source>
</evidence>
<dbReference type="Proteomes" id="UP000549394">
    <property type="component" value="Unassembled WGS sequence"/>
</dbReference>
<dbReference type="GO" id="GO:0030672">
    <property type="term" value="C:synaptic vesicle membrane"/>
    <property type="evidence" value="ECO:0007669"/>
    <property type="project" value="UniProtKB-SubCell"/>
</dbReference>
<keyword evidence="13" id="KW-0458">Lysosome</keyword>
<dbReference type="GO" id="GO:0015293">
    <property type="term" value="F:symporter activity"/>
    <property type="evidence" value="ECO:0007669"/>
    <property type="project" value="UniProtKB-KW"/>
</dbReference>
<evidence type="ECO:0000256" key="2">
    <source>
        <dbReference type="ARBA" id="ARBA00004554"/>
    </source>
</evidence>
<evidence type="ECO:0000256" key="20">
    <source>
        <dbReference type="ARBA" id="ARBA00051612"/>
    </source>
</evidence>
<feature type="transmembrane region" description="Helical" evidence="26">
    <location>
        <begin position="322"/>
        <end position="346"/>
    </location>
</feature>
<evidence type="ECO:0000256" key="4">
    <source>
        <dbReference type="ARBA" id="ARBA00004656"/>
    </source>
</evidence>
<evidence type="ECO:0000256" key="19">
    <source>
        <dbReference type="ARBA" id="ARBA00051447"/>
    </source>
</evidence>
<evidence type="ECO:0000256" key="13">
    <source>
        <dbReference type="ARBA" id="ARBA00023228"/>
    </source>
</evidence>
<evidence type="ECO:0000256" key="10">
    <source>
        <dbReference type="ARBA" id="ARBA00023018"/>
    </source>
</evidence>
<evidence type="ECO:0000256" key="24">
    <source>
        <dbReference type="ARBA" id="ARBA00081195"/>
    </source>
</evidence>
<dbReference type="Gene3D" id="1.20.1250.20">
    <property type="entry name" value="MFS general substrate transporter like domains"/>
    <property type="match status" value="2"/>
</dbReference>
<dbReference type="EMBL" id="CAJFCJ010000011">
    <property type="protein sequence ID" value="CAD5119812.1"/>
    <property type="molecule type" value="Genomic_DNA"/>
</dbReference>
<evidence type="ECO:0000256" key="9">
    <source>
        <dbReference type="ARBA" id="ARBA00022989"/>
    </source>
</evidence>
<dbReference type="FunFam" id="1.20.1250.20:FF:000067">
    <property type="entry name" value="sialin isoform X2"/>
    <property type="match status" value="1"/>
</dbReference>
<evidence type="ECO:0000256" key="8">
    <source>
        <dbReference type="ARBA" id="ARBA00022847"/>
    </source>
</evidence>
<feature type="transmembrane region" description="Helical" evidence="26">
    <location>
        <begin position="126"/>
        <end position="146"/>
    </location>
</feature>
<evidence type="ECO:0000256" key="6">
    <source>
        <dbReference type="ARBA" id="ARBA00022475"/>
    </source>
</evidence>
<sequence>MSDQEALVSSDKTENVSQKIIASYKGWISCRHIMALFSFLGFVNVYAMRVNLSVALVAMVNASYSKDNDTSNECPNPNANTTKQLNTGEFNWDSNTQNLILAAFFYGYIVTQIPGGWMAEKFGAKLVYGLGVLCTSILTLITPLAARTSVGLFVAVRILEGIGEGVTFPAMHALLSKWAPPMERSQLGSFIYSGAQLGTVISLPISGILCQSTFLGGWPSVFYIFGTVGLIWFIAWIVFVYDSPGKHPRISIEECLFLEQTIGDASTKQRPAVPWFSIFLSVPFWALITAHFCNNWGFYTLLTNMPRYMKIVLRFNISENGFLSALPYLTQLILMFLSGVVADLLRRRQILSTTIVRKLANGIGLMGPGIFLVVISFIGCSRSAAVICLTLSVGLGGIASAGFQVNHLDLAPAFAGTLLGITNSIATIPGFAGPAVVTAFTEHNNSVQQWQKVFFISAGIYAFGSLTYAIFGSGVEQPWSIAKKNKDENIDQGPLLEDSEQD</sequence>
<dbReference type="InterPro" id="IPR036259">
    <property type="entry name" value="MFS_trans_sf"/>
</dbReference>
<evidence type="ECO:0000256" key="25">
    <source>
        <dbReference type="ARBA" id="ARBA00081925"/>
    </source>
</evidence>
<dbReference type="GO" id="GO:0005765">
    <property type="term" value="C:lysosomal membrane"/>
    <property type="evidence" value="ECO:0007669"/>
    <property type="project" value="UniProtKB-SubCell"/>
</dbReference>
<feature type="transmembrane region" description="Helical" evidence="26">
    <location>
        <begin position="99"/>
        <end position="119"/>
    </location>
</feature>
<comment type="catalytic activity">
    <reaction evidence="17">
        <text>N-acetylneuraminate(in) + H(+)(in) = N-acetylneuraminate(out) + H(+)(out)</text>
        <dbReference type="Rhea" id="RHEA:28987"/>
        <dbReference type="ChEBI" id="CHEBI:15378"/>
        <dbReference type="ChEBI" id="CHEBI:35418"/>
    </reaction>
    <physiologicalReaction direction="right-to-left" evidence="17">
        <dbReference type="Rhea" id="RHEA:28989"/>
    </physiologicalReaction>
</comment>
<dbReference type="CDD" id="cd17318">
    <property type="entry name" value="MFS_SLC17"/>
    <property type="match status" value="1"/>
</dbReference>
<evidence type="ECO:0000256" key="14">
    <source>
        <dbReference type="ARBA" id="ARBA00023329"/>
    </source>
</evidence>
<comment type="catalytic activity">
    <reaction evidence="15">
        <text>2 nitrate(out) + H(+)(out) = 2 nitrate(in) + H(+)(in)</text>
        <dbReference type="Rhea" id="RHEA:71539"/>
        <dbReference type="ChEBI" id="CHEBI:15378"/>
        <dbReference type="ChEBI" id="CHEBI:17632"/>
    </reaction>
    <physiologicalReaction direction="left-to-right" evidence="15">
        <dbReference type="Rhea" id="RHEA:71540"/>
    </physiologicalReaction>
</comment>
<dbReference type="PANTHER" id="PTHR11662:SF399">
    <property type="entry name" value="FI19708P1-RELATED"/>
    <property type="match status" value="1"/>
</dbReference>
<evidence type="ECO:0000256" key="7">
    <source>
        <dbReference type="ARBA" id="ARBA00022692"/>
    </source>
</evidence>
<evidence type="ECO:0000256" key="23">
    <source>
        <dbReference type="ARBA" id="ARBA00080244"/>
    </source>
</evidence>
<organism evidence="28 29">
    <name type="scientific">Dimorphilus gyrociliatus</name>
    <dbReference type="NCBI Taxonomy" id="2664684"/>
    <lineage>
        <taxon>Eukaryota</taxon>
        <taxon>Metazoa</taxon>
        <taxon>Spiralia</taxon>
        <taxon>Lophotrochozoa</taxon>
        <taxon>Annelida</taxon>
        <taxon>Polychaeta</taxon>
        <taxon>Polychaeta incertae sedis</taxon>
        <taxon>Dinophilidae</taxon>
        <taxon>Dimorphilus</taxon>
    </lineage>
</organism>
<feature type="transmembrane region" description="Helical" evidence="26">
    <location>
        <begin position="453"/>
        <end position="475"/>
    </location>
</feature>
<evidence type="ECO:0000259" key="27">
    <source>
        <dbReference type="PROSITE" id="PS50850"/>
    </source>
</evidence>
<keyword evidence="9 26" id="KW-1133">Transmembrane helix</keyword>
<dbReference type="InterPro" id="IPR020846">
    <property type="entry name" value="MFS_dom"/>
</dbReference>
<dbReference type="PROSITE" id="PS50850">
    <property type="entry name" value="MFS"/>
    <property type="match status" value="1"/>
</dbReference>
<evidence type="ECO:0000256" key="21">
    <source>
        <dbReference type="ARBA" id="ARBA00056891"/>
    </source>
</evidence>
<dbReference type="InterPro" id="IPR050382">
    <property type="entry name" value="MFS_Na/Anion_cotransporter"/>
</dbReference>
<dbReference type="SUPFAM" id="SSF103473">
    <property type="entry name" value="MFS general substrate transporter"/>
    <property type="match status" value="1"/>
</dbReference>
<evidence type="ECO:0000256" key="11">
    <source>
        <dbReference type="ARBA" id="ARBA00023136"/>
    </source>
</evidence>
<feature type="domain" description="Major facilitator superfamily (MFS) profile" evidence="27">
    <location>
        <begin position="33"/>
        <end position="476"/>
    </location>
</feature>
<comment type="function">
    <text evidence="21">Receptor for CM101, a polysaccharide produced by group B Streptococcus with antipathoangiogenic properties.</text>
</comment>
<evidence type="ECO:0000313" key="29">
    <source>
        <dbReference type="Proteomes" id="UP000549394"/>
    </source>
</evidence>
<dbReference type="AlphaFoldDB" id="A0A7I8VU41"/>